<evidence type="ECO:0000313" key="1">
    <source>
        <dbReference type="EMBL" id="MCI81596.1"/>
    </source>
</evidence>
<dbReference type="EMBL" id="LXQA011022833">
    <property type="protein sequence ID" value="MCI81596.1"/>
    <property type="molecule type" value="Genomic_DNA"/>
</dbReference>
<sequence>MELVGRGGARWARVQSEASSLQSETFGLLLLHARWARDLSLGEQVL</sequence>
<dbReference type="Proteomes" id="UP000265520">
    <property type="component" value="Unassembled WGS sequence"/>
</dbReference>
<evidence type="ECO:0000313" key="2">
    <source>
        <dbReference type="Proteomes" id="UP000265520"/>
    </source>
</evidence>
<accession>A0A392V008</accession>
<feature type="non-terminal residue" evidence="1">
    <location>
        <position position="46"/>
    </location>
</feature>
<comment type="caution">
    <text evidence="1">The sequence shown here is derived from an EMBL/GenBank/DDBJ whole genome shotgun (WGS) entry which is preliminary data.</text>
</comment>
<keyword evidence="2" id="KW-1185">Reference proteome</keyword>
<dbReference type="AlphaFoldDB" id="A0A392V008"/>
<reference evidence="1 2" key="1">
    <citation type="journal article" date="2018" name="Front. Plant Sci.">
        <title>Red Clover (Trifolium pratense) and Zigzag Clover (T. medium) - A Picture of Genomic Similarities and Differences.</title>
        <authorList>
            <person name="Dluhosova J."/>
            <person name="Istvanek J."/>
            <person name="Nedelnik J."/>
            <person name="Repkova J."/>
        </authorList>
    </citation>
    <scope>NUCLEOTIDE SEQUENCE [LARGE SCALE GENOMIC DNA]</scope>
    <source>
        <strain evidence="2">cv. 10/8</strain>
        <tissue evidence="1">Leaf</tissue>
    </source>
</reference>
<name>A0A392V008_9FABA</name>
<proteinExistence type="predicted"/>
<protein>
    <submittedName>
        <fullName evidence="1">Uncharacterized protein</fullName>
    </submittedName>
</protein>
<organism evidence="1 2">
    <name type="scientific">Trifolium medium</name>
    <dbReference type="NCBI Taxonomy" id="97028"/>
    <lineage>
        <taxon>Eukaryota</taxon>
        <taxon>Viridiplantae</taxon>
        <taxon>Streptophyta</taxon>
        <taxon>Embryophyta</taxon>
        <taxon>Tracheophyta</taxon>
        <taxon>Spermatophyta</taxon>
        <taxon>Magnoliopsida</taxon>
        <taxon>eudicotyledons</taxon>
        <taxon>Gunneridae</taxon>
        <taxon>Pentapetalae</taxon>
        <taxon>rosids</taxon>
        <taxon>fabids</taxon>
        <taxon>Fabales</taxon>
        <taxon>Fabaceae</taxon>
        <taxon>Papilionoideae</taxon>
        <taxon>50 kb inversion clade</taxon>
        <taxon>NPAAA clade</taxon>
        <taxon>Hologalegina</taxon>
        <taxon>IRL clade</taxon>
        <taxon>Trifolieae</taxon>
        <taxon>Trifolium</taxon>
    </lineage>
</organism>